<dbReference type="Proteomes" id="UP000830768">
    <property type="component" value="Chromosome 1"/>
</dbReference>
<keyword evidence="2" id="KW-1185">Reference proteome</keyword>
<accession>A0ACD3YP08</accession>
<name>A0ACD3YP08_FUSSC</name>
<protein>
    <submittedName>
        <fullName evidence="1">Uncharacterized protein</fullName>
    </submittedName>
</protein>
<sequence length="157" mass="17957">MSHHQPNPVITTAIACSFGLRVLFLWLAILGLLESHAWARSPYEVCMPLHMECLGKYAGWKGIPYRCTRPTPEKRECVKKQREKMTLEREAAERKAEQARNLTINIEQVNKDPIIIIHIRVTNNSTMPVTFLNISSPLDRKCSAWDSSTSPPTADRW</sequence>
<dbReference type="EMBL" id="CP090030">
    <property type="protein sequence ID" value="UPK90654.1"/>
    <property type="molecule type" value="Genomic_DNA"/>
</dbReference>
<proteinExistence type="predicted"/>
<gene>
    <name evidence="1" type="ORF">LCI18_001589</name>
</gene>
<organism evidence="1 2">
    <name type="scientific">Fusarium solani subsp. cucurbitae</name>
    <name type="common">Neocosmosporum cucurbitae</name>
    <dbReference type="NCBI Taxonomy" id="2747967"/>
    <lineage>
        <taxon>Eukaryota</taxon>
        <taxon>Fungi</taxon>
        <taxon>Dikarya</taxon>
        <taxon>Ascomycota</taxon>
        <taxon>Pezizomycotina</taxon>
        <taxon>Sordariomycetes</taxon>
        <taxon>Hypocreomycetidae</taxon>
        <taxon>Hypocreales</taxon>
        <taxon>Nectriaceae</taxon>
        <taxon>Fusarium</taxon>
        <taxon>Fusarium solani species complex</taxon>
    </lineage>
</organism>
<reference evidence="1" key="1">
    <citation type="submission" date="2021-11" db="EMBL/GenBank/DDBJ databases">
        <title>Fusarium solani-melongenae Genome sequencing and assembly.</title>
        <authorList>
            <person name="Xie S."/>
            <person name="Huang L."/>
            <person name="Zhang X."/>
        </authorList>
    </citation>
    <scope>NUCLEOTIDE SEQUENCE</scope>
    <source>
        <strain evidence="1">CRI 24-3</strain>
    </source>
</reference>
<evidence type="ECO:0000313" key="1">
    <source>
        <dbReference type="EMBL" id="UPK90654.1"/>
    </source>
</evidence>
<evidence type="ECO:0000313" key="2">
    <source>
        <dbReference type="Proteomes" id="UP000830768"/>
    </source>
</evidence>